<evidence type="ECO:0000256" key="8">
    <source>
        <dbReference type="RuleBase" id="RU000682"/>
    </source>
</evidence>
<comment type="subcellular location">
    <subcellularLocation>
        <location evidence="1 7 8">Nucleus</location>
    </subcellularLocation>
</comment>
<dbReference type="InterPro" id="IPR017970">
    <property type="entry name" value="Homeobox_CS"/>
</dbReference>
<comment type="caution">
    <text evidence="11">The sequence shown here is derived from an EMBL/GenBank/DDBJ whole genome shotgun (WGS) entry which is preliminary data.</text>
</comment>
<name>A0A8S1DLE2_9INSE</name>
<dbReference type="SMART" id="SM00389">
    <property type="entry name" value="HOX"/>
    <property type="match status" value="1"/>
</dbReference>
<dbReference type="GO" id="GO:0000981">
    <property type="term" value="F:DNA-binding transcription factor activity, RNA polymerase II-specific"/>
    <property type="evidence" value="ECO:0007669"/>
    <property type="project" value="InterPro"/>
</dbReference>
<reference evidence="11 12" key="1">
    <citation type="submission" date="2020-04" db="EMBL/GenBank/DDBJ databases">
        <authorList>
            <person name="Alioto T."/>
            <person name="Alioto T."/>
            <person name="Gomez Garrido J."/>
        </authorList>
    </citation>
    <scope>NUCLEOTIDE SEQUENCE [LARGE SCALE GENOMIC DNA]</scope>
</reference>
<feature type="DNA-binding region" description="Homeobox" evidence="7">
    <location>
        <begin position="152"/>
        <end position="211"/>
    </location>
</feature>
<evidence type="ECO:0000256" key="9">
    <source>
        <dbReference type="SAM" id="MobiDB-lite"/>
    </source>
</evidence>
<dbReference type="InterPro" id="IPR001356">
    <property type="entry name" value="HD"/>
</dbReference>
<evidence type="ECO:0000256" key="3">
    <source>
        <dbReference type="ARBA" id="ARBA00022473"/>
    </source>
</evidence>
<dbReference type="CDD" id="cd00086">
    <property type="entry name" value="homeodomain"/>
    <property type="match status" value="1"/>
</dbReference>
<proteinExistence type="inferred from homology"/>
<evidence type="ECO:0000256" key="4">
    <source>
        <dbReference type="ARBA" id="ARBA00023125"/>
    </source>
</evidence>
<sequence>MTRLPGLFGGDRASADRSKAAVSAALSSFWPPNEYKYSPGHAAGMAGADQSAFAAQTWHYSPYATRVPHHHVDQGTYLQAAAAAAAAEDRGRAAMDSFPHDTYGLRNYAGSDPATPYPPPPGKQDEVTKRSLLFAGVLGGSNSLEWAGNVTVRKKRKPYSKFQTLELEKEFLFNAYVSKQKRWELARNLNLTERQVKIWFQNRRMKNKKNSQRQAAQQNNSSNHHGHASKGHHQ</sequence>
<dbReference type="FunFam" id="1.10.10.60:FF:000166">
    <property type="entry name" value="homeobox protein Hox-C11"/>
    <property type="match status" value="1"/>
</dbReference>
<dbReference type="EMBL" id="CADEPI010000357">
    <property type="protein sequence ID" value="CAB3384557.1"/>
    <property type="molecule type" value="Genomic_DNA"/>
</dbReference>
<dbReference type="InterPro" id="IPR009057">
    <property type="entry name" value="Homeodomain-like_sf"/>
</dbReference>
<keyword evidence="6 7" id="KW-0539">Nucleus</keyword>
<dbReference type="InterPro" id="IPR020479">
    <property type="entry name" value="HD_metazoa"/>
</dbReference>
<keyword evidence="3" id="KW-0217">Developmental protein</keyword>
<feature type="domain" description="Homeobox" evidence="10">
    <location>
        <begin position="150"/>
        <end position="210"/>
    </location>
</feature>
<keyword evidence="5 7" id="KW-0371">Homeobox</keyword>
<dbReference type="Proteomes" id="UP000494165">
    <property type="component" value="Unassembled WGS sequence"/>
</dbReference>
<comment type="similarity">
    <text evidence="2">Belongs to the Abd-B homeobox family.</text>
</comment>
<evidence type="ECO:0000259" key="10">
    <source>
        <dbReference type="PROSITE" id="PS50071"/>
    </source>
</evidence>
<evidence type="ECO:0000313" key="12">
    <source>
        <dbReference type="Proteomes" id="UP000494165"/>
    </source>
</evidence>
<evidence type="ECO:0000256" key="6">
    <source>
        <dbReference type="ARBA" id="ARBA00023242"/>
    </source>
</evidence>
<accession>A0A8S1DLE2</accession>
<evidence type="ECO:0000256" key="1">
    <source>
        <dbReference type="ARBA" id="ARBA00004123"/>
    </source>
</evidence>
<dbReference type="PANTHER" id="PTHR45874:SF4">
    <property type="entry name" value="HOMEOBOX PROTEIN ABDOMINAL-B"/>
    <property type="match status" value="1"/>
</dbReference>
<dbReference type="OrthoDB" id="6159439at2759"/>
<feature type="compositionally biased region" description="Basic residues" evidence="9">
    <location>
        <begin position="224"/>
        <end position="234"/>
    </location>
</feature>
<dbReference type="PRINTS" id="PR00024">
    <property type="entry name" value="HOMEOBOX"/>
</dbReference>
<dbReference type="InterPro" id="IPR046333">
    <property type="entry name" value="HXA10/ABDB-like"/>
</dbReference>
<protein>
    <recommendedName>
        <fullName evidence="10">Homeobox domain-containing protein</fullName>
    </recommendedName>
</protein>
<dbReference type="Pfam" id="PF00046">
    <property type="entry name" value="Homeodomain"/>
    <property type="match status" value="1"/>
</dbReference>
<dbReference type="GO" id="GO:0005634">
    <property type="term" value="C:nucleus"/>
    <property type="evidence" value="ECO:0007669"/>
    <property type="project" value="UniProtKB-SubCell"/>
</dbReference>
<gene>
    <name evidence="11" type="ORF">CLODIP_2_CD03098</name>
</gene>
<feature type="region of interest" description="Disordered" evidence="9">
    <location>
        <begin position="204"/>
        <end position="234"/>
    </location>
</feature>
<dbReference type="AlphaFoldDB" id="A0A8S1DLE2"/>
<evidence type="ECO:0000256" key="7">
    <source>
        <dbReference type="PROSITE-ProRule" id="PRU00108"/>
    </source>
</evidence>
<dbReference type="PANTHER" id="PTHR45874">
    <property type="entry name" value="HOMEOBOX PROTEIN ABDOMINAL-B"/>
    <property type="match status" value="1"/>
</dbReference>
<dbReference type="Gene3D" id="1.10.10.60">
    <property type="entry name" value="Homeodomain-like"/>
    <property type="match status" value="1"/>
</dbReference>
<dbReference type="GO" id="GO:0000978">
    <property type="term" value="F:RNA polymerase II cis-regulatory region sequence-specific DNA binding"/>
    <property type="evidence" value="ECO:0007669"/>
    <property type="project" value="TreeGrafter"/>
</dbReference>
<evidence type="ECO:0000256" key="2">
    <source>
        <dbReference type="ARBA" id="ARBA00006317"/>
    </source>
</evidence>
<dbReference type="SUPFAM" id="SSF46689">
    <property type="entry name" value="Homeodomain-like"/>
    <property type="match status" value="1"/>
</dbReference>
<dbReference type="PROSITE" id="PS00027">
    <property type="entry name" value="HOMEOBOX_1"/>
    <property type="match status" value="1"/>
</dbReference>
<feature type="compositionally biased region" description="Low complexity" evidence="9">
    <location>
        <begin position="212"/>
        <end position="223"/>
    </location>
</feature>
<keyword evidence="12" id="KW-1185">Reference proteome</keyword>
<keyword evidence="4 7" id="KW-0238">DNA-binding</keyword>
<evidence type="ECO:0000313" key="11">
    <source>
        <dbReference type="EMBL" id="CAB3384557.1"/>
    </source>
</evidence>
<dbReference type="PROSITE" id="PS50071">
    <property type="entry name" value="HOMEOBOX_2"/>
    <property type="match status" value="1"/>
</dbReference>
<evidence type="ECO:0000256" key="5">
    <source>
        <dbReference type="ARBA" id="ARBA00023155"/>
    </source>
</evidence>
<organism evidence="11 12">
    <name type="scientific">Cloeon dipterum</name>
    <dbReference type="NCBI Taxonomy" id="197152"/>
    <lineage>
        <taxon>Eukaryota</taxon>
        <taxon>Metazoa</taxon>
        <taxon>Ecdysozoa</taxon>
        <taxon>Arthropoda</taxon>
        <taxon>Hexapoda</taxon>
        <taxon>Insecta</taxon>
        <taxon>Pterygota</taxon>
        <taxon>Palaeoptera</taxon>
        <taxon>Ephemeroptera</taxon>
        <taxon>Pisciforma</taxon>
        <taxon>Baetidae</taxon>
        <taxon>Cloeon</taxon>
    </lineage>
</organism>